<sequence length="356" mass="41405">MKNEILYVVMSDLDSNNINSGPSVRSYSMLKEFENLDADADVDVVYGSNPKERYEKVKSLIDKKKSYKYCYIESRVGVTRFYDTLLLILLKNSIRPLKIGFYYRDMYWKYGINLSNGRLKQSFVPLMNKVYLKLIDNVCDVIYVQSDAFKKALQPLVKKVDILLLPPGCEKIVCNDLIQEDAFYVGEIDSVFSGVELLIQAFEIINIKKEINLNLVCRKHEYEENLFLKEANQKFSWLKISHHNKATIGEVYQRSKVAIIPRSGNEYTKLCLPIKLFEYISQEKPIVAVNHGETADFLNYNKLGLLSNDTPEGLASCVLDMFNNDKLYEEFRMNIKQYKKNNLWMDRVKYINKTLG</sequence>
<organism evidence="1 2">
    <name type="scientific">Bacillus thuringiensis serovar navarrensis</name>
    <dbReference type="NCBI Taxonomy" id="339658"/>
    <lineage>
        <taxon>Bacteria</taxon>
        <taxon>Bacillati</taxon>
        <taxon>Bacillota</taxon>
        <taxon>Bacilli</taxon>
        <taxon>Bacillales</taxon>
        <taxon>Bacillaceae</taxon>
        <taxon>Bacillus</taxon>
        <taxon>Bacillus cereus group</taxon>
    </lineage>
</organism>
<dbReference type="AlphaFoldDB" id="A0A243AHT1"/>
<protein>
    <recommendedName>
        <fullName evidence="3">Glycosyl transferase family 1 domain-containing protein</fullName>
    </recommendedName>
</protein>
<dbReference type="Pfam" id="PF13692">
    <property type="entry name" value="Glyco_trans_1_4"/>
    <property type="match status" value="1"/>
</dbReference>
<gene>
    <name evidence="1" type="ORF">BK732_11120</name>
</gene>
<dbReference type="SUPFAM" id="SSF53756">
    <property type="entry name" value="UDP-Glycosyltransferase/glycogen phosphorylase"/>
    <property type="match status" value="1"/>
</dbReference>
<evidence type="ECO:0000313" key="1">
    <source>
        <dbReference type="EMBL" id="OTY21708.1"/>
    </source>
</evidence>
<name>A0A243AHT1_BACTU</name>
<evidence type="ECO:0000313" key="2">
    <source>
        <dbReference type="Proteomes" id="UP000194860"/>
    </source>
</evidence>
<reference evidence="1 2" key="1">
    <citation type="submission" date="2016-10" db="EMBL/GenBank/DDBJ databases">
        <title>Comparative genomics of Bacillus thuringiensis reveals a path to pathogens against multiple invertebrate hosts.</title>
        <authorList>
            <person name="Zheng J."/>
            <person name="Gao Q."/>
            <person name="Liu H."/>
            <person name="Peng D."/>
            <person name="Ruan L."/>
            <person name="Sun M."/>
        </authorList>
    </citation>
    <scope>NUCLEOTIDE SEQUENCE [LARGE SCALE GENOMIC DNA]</scope>
    <source>
        <strain evidence="1">BGSC 4BM1</strain>
    </source>
</reference>
<dbReference type="Gene3D" id="3.40.50.2000">
    <property type="entry name" value="Glycogen Phosphorylase B"/>
    <property type="match status" value="1"/>
</dbReference>
<dbReference type="Proteomes" id="UP000194860">
    <property type="component" value="Unassembled WGS sequence"/>
</dbReference>
<accession>A0A243AHT1</accession>
<comment type="caution">
    <text evidence="1">The sequence shown here is derived from an EMBL/GenBank/DDBJ whole genome shotgun (WGS) entry which is preliminary data.</text>
</comment>
<dbReference type="RefSeq" id="WP_088031745.1">
    <property type="nucleotide sequence ID" value="NZ_NFDG01000081.1"/>
</dbReference>
<evidence type="ECO:0008006" key="3">
    <source>
        <dbReference type="Google" id="ProtNLM"/>
    </source>
</evidence>
<proteinExistence type="predicted"/>
<dbReference type="EMBL" id="NFDG01000081">
    <property type="protein sequence ID" value="OTY21708.1"/>
    <property type="molecule type" value="Genomic_DNA"/>
</dbReference>